<dbReference type="SMART" id="SM00723">
    <property type="entry name" value="AMOP"/>
    <property type="match status" value="1"/>
</dbReference>
<protein>
    <submittedName>
        <fullName evidence="11">Sushi domain-containing protein 2</fullName>
    </submittedName>
</protein>
<dbReference type="Pfam" id="PF23263">
    <property type="entry name" value="C8-3_MUC4"/>
    <property type="match status" value="1"/>
</dbReference>
<dbReference type="Pfam" id="PF00094">
    <property type="entry name" value="VWD"/>
    <property type="match status" value="1"/>
</dbReference>
<evidence type="ECO:0000313" key="10">
    <source>
        <dbReference type="Proteomes" id="UP000694888"/>
    </source>
</evidence>
<dbReference type="InterPro" id="IPR005533">
    <property type="entry name" value="AMOP_dom"/>
</dbReference>
<feature type="domain" description="VWFD" evidence="9">
    <location>
        <begin position="758"/>
        <end position="971"/>
    </location>
</feature>
<sequence length="1183" mass="131694">MRTSFKEGSGDTPSKKKARYSISHVCSSVLIISPVVIRVTLFFERVALGLSLNIDAACKMARPQVSLRLSCLLLLGLWTYVQAEEIDLHLSNPPLFDYGTHTGDIELKDLSSVNDRRLALPFNISYLGSSYKTLYVSKDGLLSFDPSVQYLRNARWQEGSISKAYDKPFLAPFYFDGYEPIVDDYIGEVLFRLIDKNKLDGDEHESEYRRLLRYMNEYVPSAVVNPPENFDAQLIVVVTWVDVTDSAQKEEELDGGEYCGPTSEPCKSATFQAVIVADSVNTFAIFNYAKMDIPITGNYQAGFNGGYRRGWYNVIPCQEECLANLNASNVNDLPSHTGSDVMGRYILSVGHEVIIRGGCLPPELVAGTLEVYPREVGMFGGELLEVSGKCAGNSNPVHCRFSYDDPSAPVKLYVQTEGQMRNGMKGFCPVPRMTWTGPTVVSWSSDGVEWSTHRSITVVLPDRMERPVPVPDAIEKQWYSQDSETITVVWDPDNFSPRGSQAEVEITLLGYMEDEQSGTVRFSTLESFGRADNSAGQFTFTVSDHRCKKDCEKFEQALLEVSLPPELYAQAKERVALRYGPIPLGWYVNEELTKVRGGDWSNQKCHEWHSKDSADEKWVEEIIPCPCSLDQALADFGRFQPDPGCNLYTGSACYFHIGAKHCVRSVVPSKAGAGNQCCYNHDGTLRYSQLSYQGSTPDRGHVWGAHPFGRPDHVPSLSHWKNDVIPLYYCCLWNDYQLCDLYMEQRPTADCRNYDVPGIAFLRGDPHVTTFDGLAYHFGGKGDFWLVRGPGFQMQGRFGDDFAAAPKQNVGSTALKMLAIRVPGAPEILVWPAPERAITYRGLDILVENERRFFYSKSTMWQDFQGGVSVVNNAADTSYNRHDNFTILINDVGVNVVAAHGLLHIVVALPPSMKPANQNGQKTAGLLGAYDGKSLDDFTSKEGTVTAVGEQNRNIYENFALSWKVEDAETLFKYPKSAWPLSSYTPYYEYSEIPNNYNGAPQEGTIAGTCQTNDRCRWDYRVTGNRAIAQDTRDADKRFDFVSASAYKVENCGLPDVGLMAVMDSHNFSVGREVKVTGCENGKYFSGEATYSCVRERLDTATELERADYGIKVVDEDDNVEYIIHWLPRPGHVCTIDDPAADIGIIVAIAVGTGPPPVYRPSGDPVRMSGSSKEERGLQGSNV</sequence>
<feature type="transmembrane region" description="Helical" evidence="7">
    <location>
        <begin position="20"/>
        <end position="44"/>
    </location>
</feature>
<evidence type="ECO:0000256" key="6">
    <source>
        <dbReference type="SAM" id="MobiDB-lite"/>
    </source>
</evidence>
<dbReference type="PANTHER" id="PTHR13802">
    <property type="entry name" value="MUCIN 4-RELATED"/>
    <property type="match status" value="1"/>
</dbReference>
<gene>
    <name evidence="11" type="primary">LOC101854590</name>
</gene>
<dbReference type="Proteomes" id="UP000694888">
    <property type="component" value="Unplaced"/>
</dbReference>
<dbReference type="SMART" id="SM00539">
    <property type="entry name" value="NIDO"/>
    <property type="match status" value="1"/>
</dbReference>
<proteinExistence type="predicted"/>
<dbReference type="InterPro" id="IPR051495">
    <property type="entry name" value="Epithelial_Barrier/Signaling"/>
</dbReference>
<evidence type="ECO:0000313" key="11">
    <source>
        <dbReference type="RefSeq" id="XP_012940921.1"/>
    </source>
</evidence>
<reference evidence="11" key="1">
    <citation type="submission" date="2025-08" db="UniProtKB">
        <authorList>
            <consortium name="RefSeq"/>
        </authorList>
    </citation>
    <scope>IDENTIFICATION</scope>
</reference>
<evidence type="ECO:0000256" key="4">
    <source>
        <dbReference type="ARBA" id="ARBA00023136"/>
    </source>
</evidence>
<dbReference type="RefSeq" id="XP_012940921.1">
    <property type="nucleotide sequence ID" value="XM_013085467.2"/>
</dbReference>
<evidence type="ECO:0000259" key="8">
    <source>
        <dbReference type="PROSITE" id="PS50856"/>
    </source>
</evidence>
<evidence type="ECO:0000256" key="3">
    <source>
        <dbReference type="ARBA" id="ARBA00022989"/>
    </source>
</evidence>
<accession>A0ABM1A4Y5</accession>
<dbReference type="InterPro" id="IPR003886">
    <property type="entry name" value="NIDO_dom"/>
</dbReference>
<evidence type="ECO:0000256" key="5">
    <source>
        <dbReference type="ARBA" id="ARBA00023157"/>
    </source>
</evidence>
<evidence type="ECO:0000259" key="9">
    <source>
        <dbReference type="PROSITE" id="PS51233"/>
    </source>
</evidence>
<feature type="region of interest" description="Disordered" evidence="6">
    <location>
        <begin position="1158"/>
        <end position="1183"/>
    </location>
</feature>
<comment type="subcellular location">
    <subcellularLocation>
        <location evidence="1">Membrane</location>
    </subcellularLocation>
</comment>
<dbReference type="InterPro" id="IPR001846">
    <property type="entry name" value="VWF_type-D"/>
</dbReference>
<dbReference type="PROSITE" id="PS51233">
    <property type="entry name" value="VWFD"/>
    <property type="match status" value="1"/>
</dbReference>
<keyword evidence="2 7" id="KW-0812">Transmembrane</keyword>
<name>A0ABM1A4Y5_APLCA</name>
<feature type="domain" description="AMOP" evidence="8">
    <location>
        <begin position="597"/>
        <end position="746"/>
    </location>
</feature>
<dbReference type="InterPro" id="IPR056619">
    <property type="entry name" value="C8-3_MUC4"/>
</dbReference>
<organism evidence="10 11">
    <name type="scientific">Aplysia californica</name>
    <name type="common">California sea hare</name>
    <dbReference type="NCBI Taxonomy" id="6500"/>
    <lineage>
        <taxon>Eukaryota</taxon>
        <taxon>Metazoa</taxon>
        <taxon>Spiralia</taxon>
        <taxon>Lophotrochozoa</taxon>
        <taxon>Mollusca</taxon>
        <taxon>Gastropoda</taxon>
        <taxon>Heterobranchia</taxon>
        <taxon>Euthyneura</taxon>
        <taxon>Tectipleura</taxon>
        <taxon>Aplysiida</taxon>
        <taxon>Aplysioidea</taxon>
        <taxon>Aplysiidae</taxon>
        <taxon>Aplysia</taxon>
    </lineage>
</organism>
<keyword evidence="3 7" id="KW-1133">Transmembrane helix</keyword>
<dbReference type="PROSITE" id="PS50856">
    <property type="entry name" value="AMOP"/>
    <property type="match status" value="1"/>
</dbReference>
<evidence type="ECO:0000256" key="1">
    <source>
        <dbReference type="ARBA" id="ARBA00004370"/>
    </source>
</evidence>
<dbReference type="SMART" id="SM00216">
    <property type="entry name" value="VWD"/>
    <property type="match status" value="1"/>
</dbReference>
<dbReference type="PANTHER" id="PTHR13802:SF52">
    <property type="entry name" value="MUCIN-4"/>
    <property type="match status" value="1"/>
</dbReference>
<dbReference type="Pfam" id="PF06119">
    <property type="entry name" value="NIDO"/>
    <property type="match status" value="1"/>
</dbReference>
<dbReference type="Pfam" id="PF03782">
    <property type="entry name" value="AMOP"/>
    <property type="match status" value="1"/>
</dbReference>
<keyword evidence="4 7" id="KW-0472">Membrane</keyword>
<dbReference type="GeneID" id="101854590"/>
<keyword evidence="10" id="KW-1185">Reference proteome</keyword>
<keyword evidence="5" id="KW-1015">Disulfide bond</keyword>
<evidence type="ECO:0000256" key="7">
    <source>
        <dbReference type="SAM" id="Phobius"/>
    </source>
</evidence>
<evidence type="ECO:0000256" key="2">
    <source>
        <dbReference type="ARBA" id="ARBA00022692"/>
    </source>
</evidence>